<name>A0A2G9GD17_9LAMI</name>
<sequence>MAANVIAIETMRYLAVSVASIIKHITSHSKVTRNHKIEGLQQHIKKKWIKLVGQPTLPSPSRKSTVTRGTEIRTQLSPLSAFKFCNVLTLIDGKQMQSSVNKVKRARKQKYSAKL</sequence>
<organism evidence="1 2">
    <name type="scientific">Handroanthus impetiginosus</name>
    <dbReference type="NCBI Taxonomy" id="429701"/>
    <lineage>
        <taxon>Eukaryota</taxon>
        <taxon>Viridiplantae</taxon>
        <taxon>Streptophyta</taxon>
        <taxon>Embryophyta</taxon>
        <taxon>Tracheophyta</taxon>
        <taxon>Spermatophyta</taxon>
        <taxon>Magnoliopsida</taxon>
        <taxon>eudicotyledons</taxon>
        <taxon>Gunneridae</taxon>
        <taxon>Pentapetalae</taxon>
        <taxon>asterids</taxon>
        <taxon>lamiids</taxon>
        <taxon>Lamiales</taxon>
        <taxon>Bignoniaceae</taxon>
        <taxon>Crescentiina</taxon>
        <taxon>Tabebuia alliance</taxon>
        <taxon>Handroanthus</taxon>
    </lineage>
</organism>
<dbReference type="AlphaFoldDB" id="A0A2G9GD17"/>
<dbReference type="EMBL" id="NKXS01005614">
    <property type="protein sequence ID" value="PIN03169.1"/>
    <property type="molecule type" value="Genomic_DNA"/>
</dbReference>
<reference evidence="2" key="1">
    <citation type="journal article" date="2018" name="Gigascience">
        <title>Genome assembly of the Pink Ipe (Handroanthus impetiginosus, Bignoniaceae), a highly valued, ecologically keystone Neotropical timber forest tree.</title>
        <authorList>
            <person name="Silva-Junior O.B."/>
            <person name="Grattapaglia D."/>
            <person name="Novaes E."/>
            <person name="Collevatti R.G."/>
        </authorList>
    </citation>
    <scope>NUCLEOTIDE SEQUENCE [LARGE SCALE GENOMIC DNA]</scope>
    <source>
        <strain evidence="2">cv. UFG-1</strain>
    </source>
</reference>
<protein>
    <submittedName>
        <fullName evidence="1">Uncharacterized protein</fullName>
    </submittedName>
</protein>
<gene>
    <name evidence="1" type="ORF">CDL12_24308</name>
</gene>
<comment type="caution">
    <text evidence="1">The sequence shown here is derived from an EMBL/GenBank/DDBJ whole genome shotgun (WGS) entry which is preliminary data.</text>
</comment>
<dbReference type="Proteomes" id="UP000231279">
    <property type="component" value="Unassembled WGS sequence"/>
</dbReference>
<evidence type="ECO:0000313" key="2">
    <source>
        <dbReference type="Proteomes" id="UP000231279"/>
    </source>
</evidence>
<evidence type="ECO:0000313" key="1">
    <source>
        <dbReference type="EMBL" id="PIN03169.1"/>
    </source>
</evidence>
<accession>A0A2G9GD17</accession>
<proteinExistence type="predicted"/>
<keyword evidence="2" id="KW-1185">Reference proteome</keyword>